<dbReference type="AlphaFoldDB" id="A0A427WXE2"/>
<dbReference type="STRING" id="32002.BVK87_09470"/>
<keyword evidence="1" id="KW-0092">Biotin</keyword>
<name>A0A427WXE2_ACHDE</name>
<feature type="domain" description="Lipoyl-binding" evidence="2">
    <location>
        <begin position="1"/>
        <end position="70"/>
    </location>
</feature>
<dbReference type="Proteomes" id="UP001446337">
    <property type="component" value="Chromosome"/>
</dbReference>
<dbReference type="InterPro" id="IPR000089">
    <property type="entry name" value="Biotin_lipoyl"/>
</dbReference>
<reference evidence="4 6" key="2">
    <citation type="submission" date="2024-05" db="EMBL/GenBank/DDBJ databases">
        <title>Achromobacter denitrificans. BP1, complete genome.</title>
        <authorList>
            <person name="Zhang B."/>
        </authorList>
    </citation>
    <scope>NUCLEOTIDE SEQUENCE [LARGE SCALE GENOMIC DNA]</scope>
    <source>
        <strain evidence="4 6">BP1</strain>
    </source>
</reference>
<dbReference type="Pfam" id="PF00364">
    <property type="entry name" value="Biotin_lipoyl"/>
    <property type="match status" value="1"/>
</dbReference>
<dbReference type="GeneID" id="92847451"/>
<dbReference type="CDD" id="cd06850">
    <property type="entry name" value="biotinyl_domain"/>
    <property type="match status" value="1"/>
</dbReference>
<dbReference type="InterPro" id="IPR050709">
    <property type="entry name" value="Biotin_Carboxyl_Carrier/Decarb"/>
</dbReference>
<dbReference type="PANTHER" id="PTHR45266">
    <property type="entry name" value="OXALOACETATE DECARBOXYLASE ALPHA CHAIN"/>
    <property type="match status" value="1"/>
</dbReference>
<dbReference type="OrthoDB" id="9760256at2"/>
<evidence type="ECO:0000256" key="1">
    <source>
        <dbReference type="ARBA" id="ARBA00023267"/>
    </source>
</evidence>
<evidence type="ECO:0000313" key="5">
    <source>
        <dbReference type="Proteomes" id="UP000509782"/>
    </source>
</evidence>
<proteinExistence type="predicted"/>
<dbReference type="SUPFAM" id="SSF51230">
    <property type="entry name" value="Single hybrid motif"/>
    <property type="match status" value="1"/>
</dbReference>
<evidence type="ECO:0000259" key="2">
    <source>
        <dbReference type="PROSITE" id="PS50968"/>
    </source>
</evidence>
<dbReference type="PROSITE" id="PS50968">
    <property type="entry name" value="BIOTINYL_LIPOYL"/>
    <property type="match status" value="1"/>
</dbReference>
<dbReference type="Proteomes" id="UP000509782">
    <property type="component" value="Chromosome"/>
</dbReference>
<sequence length="70" mass="7347">MKKIVSSVAGRVVACCVEEGAQVGPGDEAFKVESMKMEIPVESEASGRIARVLVAVGDEVEEGQELALLD</sequence>
<dbReference type="Gene3D" id="2.40.50.100">
    <property type="match status" value="1"/>
</dbReference>
<dbReference type="RefSeq" id="WP_062682023.1">
    <property type="nucleotide sequence ID" value="NZ_BLWG01000146.1"/>
</dbReference>
<evidence type="ECO:0000313" key="3">
    <source>
        <dbReference type="EMBL" id="QKQ48456.1"/>
    </source>
</evidence>
<evidence type="ECO:0000313" key="6">
    <source>
        <dbReference type="Proteomes" id="UP001446337"/>
    </source>
</evidence>
<organism evidence="3 5">
    <name type="scientific">Achromobacter denitrificans</name>
    <name type="common">Alcaligenes denitrificans</name>
    <dbReference type="NCBI Taxonomy" id="32002"/>
    <lineage>
        <taxon>Bacteria</taxon>
        <taxon>Pseudomonadati</taxon>
        <taxon>Pseudomonadota</taxon>
        <taxon>Betaproteobacteria</taxon>
        <taxon>Burkholderiales</taxon>
        <taxon>Alcaligenaceae</taxon>
        <taxon>Achromobacter</taxon>
    </lineage>
</organism>
<dbReference type="EMBL" id="CP154792">
    <property type="protein sequence ID" value="XAN17216.1"/>
    <property type="molecule type" value="Genomic_DNA"/>
</dbReference>
<protein>
    <submittedName>
        <fullName evidence="3">Acetyl-CoA carboxylase biotin carboxyl carrier protein subunit</fullName>
    </submittedName>
</protein>
<dbReference type="EMBL" id="CP054569">
    <property type="protein sequence ID" value="QKQ48456.1"/>
    <property type="molecule type" value="Genomic_DNA"/>
</dbReference>
<keyword evidence="6" id="KW-1185">Reference proteome</keyword>
<dbReference type="InterPro" id="IPR011053">
    <property type="entry name" value="Single_hybrid_motif"/>
</dbReference>
<accession>A0A427WXE2</accession>
<reference evidence="3 5" key="1">
    <citation type="submission" date="2020-05" db="EMBL/GenBank/DDBJ databases">
        <title>FDA dAtabase for Regulatory Grade micrObial Sequences (FDA-ARGOS): Supporting development and validation of Infectious Disease Dx tests.</title>
        <authorList>
            <person name="Sproer C."/>
            <person name="Gronow S."/>
            <person name="Severitt S."/>
            <person name="Schroder I."/>
            <person name="Tallon L."/>
            <person name="Sadzewicz L."/>
            <person name="Zhao X."/>
            <person name="Vavikolanu K."/>
            <person name="Mehta A."/>
            <person name="Aluvathingal J."/>
            <person name="Nadendla S."/>
            <person name="Myers T."/>
            <person name="Yan Y."/>
            <person name="Sichtig H."/>
        </authorList>
    </citation>
    <scope>NUCLEOTIDE SEQUENCE [LARGE SCALE GENOMIC DNA]</scope>
    <source>
        <strain evidence="3 5">FDAARGOS_787</strain>
    </source>
</reference>
<evidence type="ECO:0000313" key="4">
    <source>
        <dbReference type="EMBL" id="XAN17216.1"/>
    </source>
</evidence>
<dbReference type="PANTHER" id="PTHR45266:SF3">
    <property type="entry name" value="OXALOACETATE DECARBOXYLASE ALPHA CHAIN"/>
    <property type="match status" value="1"/>
</dbReference>
<gene>
    <name evidence="4" type="ORF">AAIK43_04080</name>
    <name evidence="3" type="ORF">FOC81_17850</name>
</gene>